<name>A0AAN8N192_9PEZI</name>
<accession>A0AAN8N192</accession>
<protein>
    <submittedName>
        <fullName evidence="2">Uncharacterized protein</fullName>
    </submittedName>
</protein>
<feature type="signal peptide" evidence="1">
    <location>
        <begin position="1"/>
        <end position="20"/>
    </location>
</feature>
<organism evidence="2 3">
    <name type="scientific">Arthrobotrys conoides</name>
    <dbReference type="NCBI Taxonomy" id="74498"/>
    <lineage>
        <taxon>Eukaryota</taxon>
        <taxon>Fungi</taxon>
        <taxon>Dikarya</taxon>
        <taxon>Ascomycota</taxon>
        <taxon>Pezizomycotina</taxon>
        <taxon>Orbiliomycetes</taxon>
        <taxon>Orbiliales</taxon>
        <taxon>Orbiliaceae</taxon>
        <taxon>Arthrobotrys</taxon>
    </lineage>
</organism>
<keyword evidence="1" id="KW-0732">Signal</keyword>
<reference evidence="2 3" key="1">
    <citation type="submission" date="2019-10" db="EMBL/GenBank/DDBJ databases">
        <authorList>
            <person name="Palmer J.M."/>
        </authorList>
    </citation>
    <scope>NUCLEOTIDE SEQUENCE [LARGE SCALE GENOMIC DNA]</scope>
    <source>
        <strain evidence="2 3">TWF506</strain>
    </source>
</reference>
<sequence>MRFSLFTTTAIALLLSLAQATPLPQEETETRLGSHNCFACTSNGTPNKKIEYKPPAGGINPNAWCTSTCLLCNAGSDTDDACAQLKQYCENY</sequence>
<evidence type="ECO:0000256" key="1">
    <source>
        <dbReference type="SAM" id="SignalP"/>
    </source>
</evidence>
<feature type="chain" id="PRO_5043045770" evidence="1">
    <location>
        <begin position="21"/>
        <end position="92"/>
    </location>
</feature>
<dbReference type="Proteomes" id="UP001307849">
    <property type="component" value="Unassembled WGS sequence"/>
</dbReference>
<proteinExistence type="predicted"/>
<keyword evidence="3" id="KW-1185">Reference proteome</keyword>
<evidence type="ECO:0000313" key="3">
    <source>
        <dbReference type="Proteomes" id="UP001307849"/>
    </source>
</evidence>
<dbReference type="EMBL" id="JAVHJM010000013">
    <property type="protein sequence ID" value="KAK6499367.1"/>
    <property type="molecule type" value="Genomic_DNA"/>
</dbReference>
<dbReference type="AlphaFoldDB" id="A0AAN8N192"/>
<gene>
    <name evidence="2" type="ORF">TWF506_003995</name>
</gene>
<comment type="caution">
    <text evidence="2">The sequence shown here is derived from an EMBL/GenBank/DDBJ whole genome shotgun (WGS) entry which is preliminary data.</text>
</comment>
<evidence type="ECO:0000313" key="2">
    <source>
        <dbReference type="EMBL" id="KAK6499367.1"/>
    </source>
</evidence>